<keyword evidence="2" id="KW-1185">Reference proteome</keyword>
<name>A0A2R6P8I3_9APHY</name>
<dbReference type="EMBL" id="MLYV02000521">
    <property type="protein sequence ID" value="PSR86938.1"/>
    <property type="molecule type" value="Genomic_DNA"/>
</dbReference>
<organism evidence="1 2">
    <name type="scientific">Hermanssonia centrifuga</name>
    <dbReference type="NCBI Taxonomy" id="98765"/>
    <lineage>
        <taxon>Eukaryota</taxon>
        <taxon>Fungi</taxon>
        <taxon>Dikarya</taxon>
        <taxon>Basidiomycota</taxon>
        <taxon>Agaricomycotina</taxon>
        <taxon>Agaricomycetes</taxon>
        <taxon>Polyporales</taxon>
        <taxon>Meruliaceae</taxon>
        <taxon>Hermanssonia</taxon>
    </lineage>
</organism>
<comment type="caution">
    <text evidence="1">The sequence shown here is derived from an EMBL/GenBank/DDBJ whole genome shotgun (WGS) entry which is preliminary data.</text>
</comment>
<protein>
    <submittedName>
        <fullName evidence="1">Uncharacterized protein</fullName>
    </submittedName>
</protein>
<sequence length="59" mass="6562">MQKRNVDVADTTHGKYIKESRYRVAGGKAVNNKYMRTIPLGNGEAMGVLWGVGMLFDTD</sequence>
<dbReference type="Proteomes" id="UP000186601">
    <property type="component" value="Unassembled WGS sequence"/>
</dbReference>
<evidence type="ECO:0000313" key="1">
    <source>
        <dbReference type="EMBL" id="PSR86938.1"/>
    </source>
</evidence>
<proteinExistence type="predicted"/>
<accession>A0A2R6P8I3</accession>
<reference evidence="1 2" key="1">
    <citation type="submission" date="2018-02" db="EMBL/GenBank/DDBJ databases">
        <title>Genome sequence of the basidiomycete white-rot fungus Phlebia centrifuga.</title>
        <authorList>
            <person name="Granchi Z."/>
            <person name="Peng M."/>
            <person name="de Vries R.P."/>
            <person name="Hilden K."/>
            <person name="Makela M.R."/>
            <person name="Grigoriev I."/>
            <person name="Riley R."/>
        </authorList>
    </citation>
    <scope>NUCLEOTIDE SEQUENCE [LARGE SCALE GENOMIC DNA]</scope>
    <source>
        <strain evidence="1 2">FBCC195</strain>
    </source>
</reference>
<gene>
    <name evidence="1" type="ORF">PHLCEN_2v5286</name>
</gene>
<dbReference type="AlphaFoldDB" id="A0A2R6P8I3"/>
<evidence type="ECO:0000313" key="2">
    <source>
        <dbReference type="Proteomes" id="UP000186601"/>
    </source>
</evidence>